<keyword evidence="3" id="KW-1185">Reference proteome</keyword>
<reference evidence="2" key="2">
    <citation type="submission" date="2021-02" db="EMBL/GenBank/DDBJ databases">
        <authorList>
            <person name="Kimball J.A."/>
            <person name="Haas M.W."/>
            <person name="Macchietto M."/>
            <person name="Kono T."/>
            <person name="Duquette J."/>
            <person name="Shao M."/>
        </authorList>
    </citation>
    <scope>NUCLEOTIDE SEQUENCE</scope>
    <source>
        <tissue evidence="2">Fresh leaf tissue</tissue>
    </source>
</reference>
<dbReference type="Proteomes" id="UP000729402">
    <property type="component" value="Unassembled WGS sequence"/>
</dbReference>
<feature type="compositionally biased region" description="Pro residues" evidence="1">
    <location>
        <begin position="1"/>
        <end position="17"/>
    </location>
</feature>
<dbReference type="EMBL" id="JAAALK010000081">
    <property type="protein sequence ID" value="KAG8091244.1"/>
    <property type="molecule type" value="Genomic_DNA"/>
</dbReference>
<comment type="caution">
    <text evidence="2">The sequence shown here is derived from an EMBL/GenBank/DDBJ whole genome shotgun (WGS) entry which is preliminary data.</text>
</comment>
<protein>
    <submittedName>
        <fullName evidence="2">Uncharacterized protein</fullName>
    </submittedName>
</protein>
<name>A0A8J6BP92_ZIZPA</name>
<evidence type="ECO:0000256" key="1">
    <source>
        <dbReference type="SAM" id="MobiDB-lite"/>
    </source>
</evidence>
<dbReference type="AlphaFoldDB" id="A0A8J6BP92"/>
<feature type="region of interest" description="Disordered" evidence="1">
    <location>
        <begin position="1"/>
        <end position="66"/>
    </location>
</feature>
<evidence type="ECO:0000313" key="2">
    <source>
        <dbReference type="EMBL" id="KAG8091244.1"/>
    </source>
</evidence>
<proteinExistence type="predicted"/>
<evidence type="ECO:0000313" key="3">
    <source>
        <dbReference type="Proteomes" id="UP000729402"/>
    </source>
</evidence>
<reference evidence="2" key="1">
    <citation type="journal article" date="2021" name="bioRxiv">
        <title>Whole Genome Assembly and Annotation of Northern Wild Rice, Zizania palustris L., Supports a Whole Genome Duplication in the Zizania Genus.</title>
        <authorList>
            <person name="Haas M."/>
            <person name="Kono T."/>
            <person name="Macchietto M."/>
            <person name="Millas R."/>
            <person name="McGilp L."/>
            <person name="Shao M."/>
            <person name="Duquette J."/>
            <person name="Hirsch C.N."/>
            <person name="Kimball J."/>
        </authorList>
    </citation>
    <scope>NUCLEOTIDE SEQUENCE</scope>
    <source>
        <tissue evidence="2">Fresh leaf tissue</tissue>
    </source>
</reference>
<gene>
    <name evidence="2" type="ORF">GUJ93_ZPchr0011g28210</name>
</gene>
<organism evidence="2 3">
    <name type="scientific">Zizania palustris</name>
    <name type="common">Northern wild rice</name>
    <dbReference type="NCBI Taxonomy" id="103762"/>
    <lineage>
        <taxon>Eukaryota</taxon>
        <taxon>Viridiplantae</taxon>
        <taxon>Streptophyta</taxon>
        <taxon>Embryophyta</taxon>
        <taxon>Tracheophyta</taxon>
        <taxon>Spermatophyta</taxon>
        <taxon>Magnoliopsida</taxon>
        <taxon>Liliopsida</taxon>
        <taxon>Poales</taxon>
        <taxon>Poaceae</taxon>
        <taxon>BOP clade</taxon>
        <taxon>Oryzoideae</taxon>
        <taxon>Oryzeae</taxon>
        <taxon>Zizaniinae</taxon>
        <taxon>Zizania</taxon>
    </lineage>
</organism>
<feature type="compositionally biased region" description="Polar residues" evidence="1">
    <location>
        <begin position="38"/>
        <end position="47"/>
    </location>
</feature>
<accession>A0A8J6BP92</accession>
<sequence>MAPTCQPPLPCPRPVPSRCPVEPTYRRSLPRTRALAHLSTTDTSPPSARQFGPTCQRPPQVPRPLPTDPICQHLHPRREIPKSRASRALAIAISAMPAPPLKLTSGNYSPLSGDRFPSVSDAVKLRSRQIRSQSYLTGVKEKLSPASPKSFPLNTVGDPYKVPSIPTMLSPRKSFPPTQTEGFTVQYSTSALFLLWPPLADG</sequence>